<dbReference type="RefSeq" id="WP_175158525.1">
    <property type="nucleotide sequence ID" value="NZ_CADIKI010000003.1"/>
</dbReference>
<keyword evidence="2" id="KW-1185">Reference proteome</keyword>
<reference evidence="1 2" key="1">
    <citation type="submission" date="2020-04" db="EMBL/GenBank/DDBJ databases">
        <authorList>
            <person name="De Canck E."/>
        </authorList>
    </citation>
    <scope>NUCLEOTIDE SEQUENCE [LARGE SCALE GENOMIC DNA]</scope>
    <source>
        <strain evidence="1 2">LMG 27177</strain>
    </source>
</reference>
<sequence>MPGSNTSQPFARPEQSKQSLINIASLPREEAIECARDAGREILADSAAVQAVADTLWMNWVNVNVPVAVGQTDDEFGELVDVMGNKFFEGLTEGVKRFAEDTRTLARVDEFLCDESRFAWKIHNVLAFMRAALDEDPADGLPVKCTVTDLDIDVEKLATNLMDLVHKARHA</sequence>
<name>A0A6J5FQ03_9BURK</name>
<organism evidence="1 2">
    <name type="scientific">Paraburkholderia fynbosensis</name>
    <dbReference type="NCBI Taxonomy" id="1200993"/>
    <lineage>
        <taxon>Bacteria</taxon>
        <taxon>Pseudomonadati</taxon>
        <taxon>Pseudomonadota</taxon>
        <taxon>Betaproteobacteria</taxon>
        <taxon>Burkholderiales</taxon>
        <taxon>Burkholderiaceae</taxon>
        <taxon>Paraburkholderia</taxon>
    </lineage>
</organism>
<evidence type="ECO:0000313" key="1">
    <source>
        <dbReference type="EMBL" id="CAB3782160.1"/>
    </source>
</evidence>
<gene>
    <name evidence="1" type="ORF">LMG27177_01180</name>
</gene>
<protein>
    <submittedName>
        <fullName evidence="1">Uncharacterized protein</fullName>
    </submittedName>
</protein>
<evidence type="ECO:0000313" key="2">
    <source>
        <dbReference type="Proteomes" id="UP000494252"/>
    </source>
</evidence>
<accession>A0A6J5FQ03</accession>
<dbReference type="Proteomes" id="UP000494252">
    <property type="component" value="Unassembled WGS sequence"/>
</dbReference>
<dbReference type="AlphaFoldDB" id="A0A6J5FQ03"/>
<proteinExistence type="predicted"/>
<dbReference type="EMBL" id="CADIKI010000003">
    <property type="protein sequence ID" value="CAB3782160.1"/>
    <property type="molecule type" value="Genomic_DNA"/>
</dbReference>